<dbReference type="InterPro" id="IPR025202">
    <property type="entry name" value="PLD-like_dom"/>
</dbReference>
<comment type="similarity">
    <text evidence="4">Belongs to the phospholipase D family. MitoPLD/Zucchini subfamily.</text>
</comment>
<dbReference type="Pfam" id="PF13091">
    <property type="entry name" value="PLDc_2"/>
    <property type="match status" value="1"/>
</dbReference>
<dbReference type="Gene3D" id="3.30.870.10">
    <property type="entry name" value="Endonuclease Chain A"/>
    <property type="match status" value="1"/>
</dbReference>
<dbReference type="GO" id="GO:0005739">
    <property type="term" value="C:mitochondrion"/>
    <property type="evidence" value="ECO:0007669"/>
    <property type="project" value="TreeGrafter"/>
</dbReference>
<dbReference type="Proteomes" id="UP001162162">
    <property type="component" value="Unassembled WGS sequence"/>
</dbReference>
<name>A0AAV8Z6J0_9CUCU</name>
<reference evidence="8" key="1">
    <citation type="journal article" date="2023" name="Insect Mol. Biol.">
        <title>Genome sequencing provides insights into the evolution of gene families encoding plant cell wall-degrading enzymes in longhorned beetles.</title>
        <authorList>
            <person name="Shin N.R."/>
            <person name="Okamura Y."/>
            <person name="Kirsch R."/>
            <person name="Pauchet Y."/>
        </authorList>
    </citation>
    <scope>NUCLEOTIDE SEQUENCE</scope>
    <source>
        <strain evidence="8">AMC_N1</strain>
    </source>
</reference>
<dbReference type="InterPro" id="IPR001736">
    <property type="entry name" value="PLipase_D/transphosphatidylase"/>
</dbReference>
<keyword evidence="1" id="KW-0378">Hydrolase</keyword>
<accession>A0AAV8Z6J0</accession>
<keyword evidence="9" id="KW-1185">Reference proteome</keyword>
<feature type="domain" description="PLD phosphodiesterase" evidence="7">
    <location>
        <begin position="77"/>
        <end position="108"/>
    </location>
</feature>
<evidence type="ECO:0000256" key="6">
    <source>
        <dbReference type="ARBA" id="ARBA00043167"/>
    </source>
</evidence>
<proteinExistence type="inferred from homology"/>
<dbReference type="GO" id="GO:0016042">
    <property type="term" value="P:lipid catabolic process"/>
    <property type="evidence" value="ECO:0007669"/>
    <property type="project" value="UniProtKB-KW"/>
</dbReference>
<dbReference type="GO" id="GO:0016891">
    <property type="term" value="F:RNA endonuclease activity producing 5'-phosphomonoesters, hydrolytic mechanism"/>
    <property type="evidence" value="ECO:0007669"/>
    <property type="project" value="TreeGrafter"/>
</dbReference>
<dbReference type="PROSITE" id="PS50035">
    <property type="entry name" value="PLD"/>
    <property type="match status" value="1"/>
</dbReference>
<comment type="caution">
    <text evidence="8">The sequence shown here is derived from an EMBL/GenBank/DDBJ whole genome shotgun (WGS) entry which is preliminary data.</text>
</comment>
<evidence type="ECO:0000256" key="2">
    <source>
        <dbReference type="ARBA" id="ARBA00022963"/>
    </source>
</evidence>
<keyword evidence="2" id="KW-0442">Lipid degradation</keyword>
<dbReference type="SUPFAM" id="SSF56024">
    <property type="entry name" value="Phospholipase D/nuclease"/>
    <property type="match status" value="1"/>
</dbReference>
<gene>
    <name evidence="8" type="ORF">NQ318_022079</name>
</gene>
<keyword evidence="3" id="KW-0443">Lipid metabolism</keyword>
<evidence type="ECO:0000259" key="7">
    <source>
        <dbReference type="PROSITE" id="PS50035"/>
    </source>
</evidence>
<protein>
    <recommendedName>
        <fullName evidence="5">Mitochondrial cardiolipin hydrolase</fullName>
    </recommendedName>
    <alternativeName>
        <fullName evidence="6">Mitochondrial phospholipase</fullName>
    </alternativeName>
</protein>
<evidence type="ECO:0000256" key="1">
    <source>
        <dbReference type="ARBA" id="ARBA00022801"/>
    </source>
</evidence>
<evidence type="ECO:0000256" key="4">
    <source>
        <dbReference type="ARBA" id="ARBA00038012"/>
    </source>
</evidence>
<organism evidence="8 9">
    <name type="scientific">Aromia moschata</name>
    <dbReference type="NCBI Taxonomy" id="1265417"/>
    <lineage>
        <taxon>Eukaryota</taxon>
        <taxon>Metazoa</taxon>
        <taxon>Ecdysozoa</taxon>
        <taxon>Arthropoda</taxon>
        <taxon>Hexapoda</taxon>
        <taxon>Insecta</taxon>
        <taxon>Pterygota</taxon>
        <taxon>Neoptera</taxon>
        <taxon>Endopterygota</taxon>
        <taxon>Coleoptera</taxon>
        <taxon>Polyphaga</taxon>
        <taxon>Cucujiformia</taxon>
        <taxon>Chrysomeloidea</taxon>
        <taxon>Cerambycidae</taxon>
        <taxon>Cerambycinae</taxon>
        <taxon>Callichromatini</taxon>
        <taxon>Aromia</taxon>
    </lineage>
</organism>
<dbReference type="AlphaFoldDB" id="A0AAV8Z6J0"/>
<dbReference type="GO" id="GO:0034587">
    <property type="term" value="P:piRNA processing"/>
    <property type="evidence" value="ECO:0007669"/>
    <property type="project" value="TreeGrafter"/>
</dbReference>
<dbReference type="InterPro" id="IPR051406">
    <property type="entry name" value="PLD_domain"/>
</dbReference>
<evidence type="ECO:0000313" key="9">
    <source>
        <dbReference type="Proteomes" id="UP001162162"/>
    </source>
</evidence>
<dbReference type="PANTHER" id="PTHR43856">
    <property type="entry name" value="CARDIOLIPIN HYDROLASE"/>
    <property type="match status" value="1"/>
</dbReference>
<evidence type="ECO:0000256" key="3">
    <source>
        <dbReference type="ARBA" id="ARBA00023098"/>
    </source>
</evidence>
<dbReference type="EMBL" id="JAPWTK010000013">
    <property type="protein sequence ID" value="KAJ8959391.1"/>
    <property type="molecule type" value="Genomic_DNA"/>
</dbReference>
<dbReference type="PANTHER" id="PTHR43856:SF1">
    <property type="entry name" value="MITOCHONDRIAL CARDIOLIPIN HYDROLASE"/>
    <property type="match status" value="1"/>
</dbReference>
<evidence type="ECO:0000313" key="8">
    <source>
        <dbReference type="EMBL" id="KAJ8959391.1"/>
    </source>
</evidence>
<sequence>MNPSYILLTLLKKSLDVAFMLISINKVYTALLNAHRKGVKIRILLNFDHCNSKLTEIRHLMSEGIAVLTYISMNPGMSSIMHHKFMVKDYSDSDGFVFTGSLNLTKSAFLNNYEDITFTFNEYVVKAFHNNFEECWNYIQADNENLINKTVLLDANLA</sequence>
<evidence type="ECO:0000256" key="5">
    <source>
        <dbReference type="ARBA" id="ARBA00040549"/>
    </source>
</evidence>